<dbReference type="SUPFAM" id="SSF161098">
    <property type="entry name" value="MetI-like"/>
    <property type="match status" value="1"/>
</dbReference>
<keyword evidence="5 7" id="KW-1133">Transmembrane helix</keyword>
<feature type="domain" description="ABC transmembrane type-1" evidence="8">
    <location>
        <begin position="84"/>
        <end position="296"/>
    </location>
</feature>
<evidence type="ECO:0000259" key="8">
    <source>
        <dbReference type="PROSITE" id="PS50928"/>
    </source>
</evidence>
<comment type="caution">
    <text evidence="9">The sequence shown here is derived from an EMBL/GenBank/DDBJ whole genome shotgun (WGS) entry which is preliminary data.</text>
</comment>
<evidence type="ECO:0000256" key="1">
    <source>
        <dbReference type="ARBA" id="ARBA00004651"/>
    </source>
</evidence>
<dbReference type="SUPFAM" id="SSF160964">
    <property type="entry name" value="MalF N-terminal region-like"/>
    <property type="match status" value="1"/>
</dbReference>
<dbReference type="OrthoDB" id="9801818at2"/>
<evidence type="ECO:0000313" key="9">
    <source>
        <dbReference type="EMBL" id="SDG41105.1"/>
    </source>
</evidence>
<dbReference type="Proteomes" id="UP000198615">
    <property type="component" value="Unassembled WGS sequence"/>
</dbReference>
<feature type="transmembrane region" description="Helical" evidence="7">
    <location>
        <begin position="17"/>
        <end position="37"/>
    </location>
</feature>
<dbReference type="InterPro" id="IPR000515">
    <property type="entry name" value="MetI-like"/>
</dbReference>
<dbReference type="AlphaFoldDB" id="A0A8G2BLK4"/>
<feature type="transmembrane region" description="Helical" evidence="7">
    <location>
        <begin position="174"/>
        <end position="197"/>
    </location>
</feature>
<dbReference type="PANTHER" id="PTHR43005:SF2">
    <property type="entry name" value="INTEGRAL MEMBRANE SUGAR TRANSPORT PROTEIN"/>
    <property type="match status" value="1"/>
</dbReference>
<accession>A0A8G2BLK4</accession>
<dbReference type="GO" id="GO:0005886">
    <property type="term" value="C:plasma membrane"/>
    <property type="evidence" value="ECO:0007669"/>
    <property type="project" value="UniProtKB-SubCell"/>
</dbReference>
<feature type="transmembrane region" description="Helical" evidence="7">
    <location>
        <begin position="88"/>
        <end position="109"/>
    </location>
</feature>
<dbReference type="CDD" id="cd06261">
    <property type="entry name" value="TM_PBP2"/>
    <property type="match status" value="1"/>
</dbReference>
<feature type="transmembrane region" description="Helical" evidence="7">
    <location>
        <begin position="277"/>
        <end position="299"/>
    </location>
</feature>
<dbReference type="GO" id="GO:0055085">
    <property type="term" value="P:transmembrane transport"/>
    <property type="evidence" value="ECO:0007669"/>
    <property type="project" value="InterPro"/>
</dbReference>
<evidence type="ECO:0000313" key="10">
    <source>
        <dbReference type="Proteomes" id="UP000198615"/>
    </source>
</evidence>
<keyword evidence="2 7" id="KW-0813">Transport</keyword>
<dbReference type="RefSeq" id="WP_093153710.1">
    <property type="nucleotide sequence ID" value="NZ_FNBW01000016.1"/>
</dbReference>
<dbReference type="PANTHER" id="PTHR43005">
    <property type="entry name" value="BLR7065 PROTEIN"/>
    <property type="match status" value="1"/>
</dbReference>
<evidence type="ECO:0000256" key="6">
    <source>
        <dbReference type="ARBA" id="ARBA00023136"/>
    </source>
</evidence>
<organism evidence="9 10">
    <name type="scientific">Thalassobaculum litoreum DSM 18839</name>
    <dbReference type="NCBI Taxonomy" id="1123362"/>
    <lineage>
        <taxon>Bacteria</taxon>
        <taxon>Pseudomonadati</taxon>
        <taxon>Pseudomonadota</taxon>
        <taxon>Alphaproteobacteria</taxon>
        <taxon>Rhodospirillales</taxon>
        <taxon>Thalassobaculaceae</taxon>
        <taxon>Thalassobaculum</taxon>
    </lineage>
</organism>
<keyword evidence="10" id="KW-1185">Reference proteome</keyword>
<evidence type="ECO:0000256" key="2">
    <source>
        <dbReference type="ARBA" id="ARBA00022448"/>
    </source>
</evidence>
<keyword evidence="6 7" id="KW-0472">Membrane</keyword>
<dbReference type="PROSITE" id="PS50928">
    <property type="entry name" value="ABC_TM1"/>
    <property type="match status" value="1"/>
</dbReference>
<feature type="transmembrane region" description="Helical" evidence="7">
    <location>
        <begin position="121"/>
        <end position="142"/>
    </location>
</feature>
<protein>
    <submittedName>
        <fullName evidence="9">Carbohydrate ABC transporter membrane protein 1, CUT1 family (TC 3.A.1.1.-)</fullName>
    </submittedName>
</protein>
<feature type="transmembrane region" description="Helical" evidence="7">
    <location>
        <begin position="217"/>
        <end position="239"/>
    </location>
</feature>
<comment type="similarity">
    <text evidence="7">Belongs to the binding-protein-dependent transport system permease family.</text>
</comment>
<dbReference type="EMBL" id="FNBW01000016">
    <property type="protein sequence ID" value="SDG41105.1"/>
    <property type="molecule type" value="Genomic_DNA"/>
</dbReference>
<gene>
    <name evidence="9" type="ORF">SAMN05660686_04319</name>
</gene>
<sequence length="309" mass="34106">MAEGQASSHRKRRVRTAWLFLAPMLVGLTVVAIWPLARTVFYAFTDASLSAPGDYAFLGFENFAVAEDGYWYGLITDPLWWNAVWNTLVFAAGSVAIEVVLGVILALVMNAEFPGRALFRAAVLIPWAIPTVVSAKMWAWMLHDQFGVVNHTLMTLGLISTPIAWLADPDLTMLSVILVDAWKTTPFVALLVLAALQMLPKDCYEAARVDGVHPIKVFFGITLPLIRPALTVAVIFRLLDALRVFDVVYIMTGNAESTMTMSVYARQQLVDFQDVGYGSAASTLLFMVIAFMTALYLTAMRADVMKEGR</sequence>
<comment type="subcellular location">
    <subcellularLocation>
        <location evidence="1 7">Cell membrane</location>
        <topology evidence="1 7">Multi-pass membrane protein</topology>
    </subcellularLocation>
</comment>
<dbReference type="InterPro" id="IPR035906">
    <property type="entry name" value="MetI-like_sf"/>
</dbReference>
<keyword evidence="4 7" id="KW-0812">Transmembrane</keyword>
<evidence type="ECO:0000256" key="7">
    <source>
        <dbReference type="RuleBase" id="RU363032"/>
    </source>
</evidence>
<proteinExistence type="inferred from homology"/>
<reference evidence="9 10" key="1">
    <citation type="submission" date="2016-10" db="EMBL/GenBank/DDBJ databases">
        <authorList>
            <person name="Varghese N."/>
            <person name="Submissions S."/>
        </authorList>
    </citation>
    <scope>NUCLEOTIDE SEQUENCE [LARGE SCALE GENOMIC DNA]</scope>
    <source>
        <strain evidence="9 10">DSM 18839</strain>
    </source>
</reference>
<evidence type="ECO:0000256" key="5">
    <source>
        <dbReference type="ARBA" id="ARBA00022989"/>
    </source>
</evidence>
<dbReference type="Gene3D" id="1.10.3720.10">
    <property type="entry name" value="MetI-like"/>
    <property type="match status" value="1"/>
</dbReference>
<evidence type="ECO:0000256" key="4">
    <source>
        <dbReference type="ARBA" id="ARBA00022692"/>
    </source>
</evidence>
<name>A0A8G2BLK4_9PROT</name>
<keyword evidence="3" id="KW-1003">Cell membrane</keyword>
<evidence type="ECO:0000256" key="3">
    <source>
        <dbReference type="ARBA" id="ARBA00022475"/>
    </source>
</evidence>
<dbReference type="Pfam" id="PF00528">
    <property type="entry name" value="BPD_transp_1"/>
    <property type="match status" value="1"/>
</dbReference>